<evidence type="ECO:0000313" key="2">
    <source>
        <dbReference type="EMBL" id="OWK03255.1"/>
    </source>
</evidence>
<protein>
    <submittedName>
        <fullName evidence="2">Uncharacterized protein</fullName>
    </submittedName>
</protein>
<name>A0A212CB91_CEREH</name>
<keyword evidence="3" id="KW-1185">Reference proteome</keyword>
<accession>A0A212CB91</accession>
<dbReference type="EMBL" id="MKHE01000023">
    <property type="protein sequence ID" value="OWK03255.1"/>
    <property type="molecule type" value="Genomic_DNA"/>
</dbReference>
<reference evidence="2 3" key="1">
    <citation type="journal article" date="2018" name="Mol. Genet. Genomics">
        <title>The red deer Cervus elaphus genome CerEla1.0: sequencing, annotating, genes, and chromosomes.</title>
        <authorList>
            <person name="Bana N.A."/>
            <person name="Nyiri A."/>
            <person name="Nagy J."/>
            <person name="Frank K."/>
            <person name="Nagy T."/>
            <person name="Steger V."/>
            <person name="Schiller M."/>
            <person name="Lakatos P."/>
            <person name="Sugar L."/>
            <person name="Horn P."/>
            <person name="Barta E."/>
            <person name="Orosz L."/>
        </authorList>
    </citation>
    <scope>NUCLEOTIDE SEQUENCE [LARGE SCALE GENOMIC DNA]</scope>
    <source>
        <strain evidence="2">Hungarian</strain>
    </source>
</reference>
<dbReference type="Proteomes" id="UP000242450">
    <property type="component" value="Chromosome 23"/>
</dbReference>
<feature type="region of interest" description="Disordered" evidence="1">
    <location>
        <begin position="122"/>
        <end position="142"/>
    </location>
</feature>
<dbReference type="OrthoDB" id="10071381at2759"/>
<feature type="compositionally biased region" description="Polar residues" evidence="1">
    <location>
        <begin position="69"/>
        <end position="88"/>
    </location>
</feature>
<sequence>MIDNLLQDDQNILSEEMHLNIEISLLPEPPNTVVEPDNPECVCSPENEKMDETTVSKEEEEFTLDPIDTSETSMMEEPNSLQELSQPKTWKEVTDGSKCSSHEDTNKNINSDDIVEMVSSAAEESSSTNAILAQEIENCPME</sequence>
<evidence type="ECO:0000313" key="3">
    <source>
        <dbReference type="Proteomes" id="UP000242450"/>
    </source>
</evidence>
<dbReference type="AlphaFoldDB" id="A0A212CB91"/>
<proteinExistence type="predicted"/>
<feature type="compositionally biased region" description="Basic and acidic residues" evidence="1">
    <location>
        <begin position="46"/>
        <end position="57"/>
    </location>
</feature>
<evidence type="ECO:0000256" key="1">
    <source>
        <dbReference type="SAM" id="MobiDB-lite"/>
    </source>
</evidence>
<comment type="caution">
    <text evidence="2">The sequence shown here is derived from an EMBL/GenBank/DDBJ whole genome shotgun (WGS) entry which is preliminary data.</text>
</comment>
<organism evidence="2 3">
    <name type="scientific">Cervus elaphus hippelaphus</name>
    <name type="common">European red deer</name>
    <dbReference type="NCBI Taxonomy" id="46360"/>
    <lineage>
        <taxon>Eukaryota</taxon>
        <taxon>Metazoa</taxon>
        <taxon>Chordata</taxon>
        <taxon>Craniata</taxon>
        <taxon>Vertebrata</taxon>
        <taxon>Euteleostomi</taxon>
        <taxon>Mammalia</taxon>
        <taxon>Eutheria</taxon>
        <taxon>Laurasiatheria</taxon>
        <taxon>Artiodactyla</taxon>
        <taxon>Ruminantia</taxon>
        <taxon>Pecora</taxon>
        <taxon>Cervidae</taxon>
        <taxon>Cervinae</taxon>
        <taxon>Cervus</taxon>
    </lineage>
</organism>
<feature type="compositionally biased region" description="Basic and acidic residues" evidence="1">
    <location>
        <begin position="89"/>
        <end position="106"/>
    </location>
</feature>
<gene>
    <name evidence="2" type="ORF">Celaphus_00007831</name>
</gene>
<feature type="non-terminal residue" evidence="2">
    <location>
        <position position="142"/>
    </location>
</feature>
<feature type="region of interest" description="Disordered" evidence="1">
    <location>
        <begin position="28"/>
        <end position="110"/>
    </location>
</feature>